<name>A0A1I8E9D2_WUCBA</name>
<accession>A0A1I8E9D2</accession>
<dbReference type="AlphaFoldDB" id="A0A1I8E9D2"/>
<proteinExistence type="predicted"/>
<dbReference type="WBParaSite" id="maker-PairedContig_1074-snap-gene-0.26-mRNA-1">
    <property type="protein sequence ID" value="maker-PairedContig_1074-snap-gene-0.26-mRNA-1"/>
    <property type="gene ID" value="maker-PairedContig_1074-snap-gene-0.26"/>
</dbReference>
<dbReference type="WBParaSite" id="maker-PairedContig_1075-snap-gene-2.18-mRNA-1">
    <property type="protein sequence ID" value="maker-PairedContig_1075-snap-gene-2.18-mRNA-1"/>
    <property type="gene ID" value="maker-PairedContig_1075-snap-gene-2.18"/>
</dbReference>
<protein>
    <submittedName>
        <fullName evidence="1 2">Uncharacterized protein</fullName>
    </submittedName>
</protein>
<evidence type="ECO:0000313" key="1">
    <source>
        <dbReference type="WBParaSite" id="maker-PairedContig_1074-snap-gene-0.26-mRNA-1"/>
    </source>
</evidence>
<sequence length="219" mass="23189">MEAILLTMSQVTMLRTMCYVLMSACIILTTASLPVAVSGKKDSKFCCKCTVDGDESTGKVVTNLGSGFINTVNLLARSLTGCGGLTATMVSGTDGEFISNGGAGLINAYVGRPGAAVQLRIPQVHFPAPINIIPHQQYLLYNLQPLQLSFFNLQQPKVTTQCCMPCLDGNGICCCTPGATTTRPHDSHNLHHPAGAKIPLKSTSLLVSTITLLVLDHVL</sequence>
<reference evidence="1 2" key="1">
    <citation type="submission" date="2016-11" db="UniProtKB">
        <authorList>
            <consortium name="WormBaseParasite"/>
        </authorList>
    </citation>
    <scope>IDENTIFICATION</scope>
    <source>
        <strain evidence="1 2">pt0022</strain>
    </source>
</reference>
<evidence type="ECO:0000313" key="2">
    <source>
        <dbReference type="WBParaSite" id="maker-PairedContig_1075-snap-gene-2.18-mRNA-1"/>
    </source>
</evidence>
<organism evidence="1">
    <name type="scientific">Wuchereria bancrofti</name>
    <dbReference type="NCBI Taxonomy" id="6293"/>
    <lineage>
        <taxon>Eukaryota</taxon>
        <taxon>Metazoa</taxon>
        <taxon>Ecdysozoa</taxon>
        <taxon>Nematoda</taxon>
        <taxon>Chromadorea</taxon>
        <taxon>Rhabditida</taxon>
        <taxon>Spirurina</taxon>
        <taxon>Spiruromorpha</taxon>
        <taxon>Filarioidea</taxon>
        <taxon>Onchocercidae</taxon>
        <taxon>Wuchereria</taxon>
    </lineage>
</organism>